<comment type="caution">
    <text evidence="1">The sequence shown here is derived from an EMBL/GenBank/DDBJ whole genome shotgun (WGS) entry which is preliminary data.</text>
</comment>
<reference evidence="1 2" key="1">
    <citation type="submission" date="2015-06" db="EMBL/GenBank/DDBJ databases">
        <title>The Genome Sequence of Enterococcus faecium 131EA1.</title>
        <authorList>
            <consortium name="The Broad Institute Genomics Platform"/>
            <consortium name="The Broad Institute Genome Sequencing Center for Infectious Disease"/>
            <person name="Earl A.M."/>
            <person name="Van Tyne D."/>
            <person name="Lebreton F."/>
            <person name="Saavedra J.T."/>
            <person name="Gilmore M.S."/>
            <person name="Manson Mcguire A."/>
            <person name="Clock S."/>
            <person name="Crupain M."/>
            <person name="Rangan U."/>
            <person name="Young S."/>
            <person name="Abouelleil A."/>
            <person name="Cao P."/>
            <person name="Chapman S.B."/>
            <person name="Griggs A."/>
            <person name="Priest M."/>
            <person name="Shea T."/>
            <person name="Wortman J."/>
            <person name="Nusbaum C."/>
            <person name="Birren B."/>
        </authorList>
    </citation>
    <scope>NUCLEOTIDE SEQUENCE [LARGE SCALE GENOMIC DNA]</scope>
    <source>
        <strain evidence="1 2">131EA1</strain>
    </source>
</reference>
<dbReference type="EMBL" id="LEQJ01000006">
    <property type="protein sequence ID" value="RBS32767.1"/>
    <property type="molecule type" value="Genomic_DNA"/>
</dbReference>
<protein>
    <submittedName>
        <fullName evidence="1">Uncharacterized protein</fullName>
    </submittedName>
</protein>
<evidence type="ECO:0000313" key="1">
    <source>
        <dbReference type="EMBL" id="RBS32767.1"/>
    </source>
</evidence>
<name>A0A3F3NNU3_ENTFC</name>
<organism evidence="1 2">
    <name type="scientific">Enterococcus faecium</name>
    <name type="common">Streptococcus faecium</name>
    <dbReference type="NCBI Taxonomy" id="1352"/>
    <lineage>
        <taxon>Bacteria</taxon>
        <taxon>Bacillati</taxon>
        <taxon>Bacillota</taxon>
        <taxon>Bacilli</taxon>
        <taxon>Lactobacillales</taxon>
        <taxon>Enterococcaceae</taxon>
        <taxon>Enterococcus</taxon>
    </lineage>
</organism>
<dbReference type="Proteomes" id="UP000253144">
    <property type="component" value="Unassembled WGS sequence"/>
</dbReference>
<evidence type="ECO:0000313" key="2">
    <source>
        <dbReference type="Proteomes" id="UP000253144"/>
    </source>
</evidence>
<gene>
    <name evidence="1" type="ORF">EB12_01248</name>
</gene>
<proteinExistence type="predicted"/>
<accession>A0A3F3NNU3</accession>
<dbReference type="AlphaFoldDB" id="A0A3F3NNU3"/>
<sequence length="128" mass="15153">MSQSFFRINGVLLPTPRSQVTIFNKHEKLFFEIAPCDSELNGRITTFWYKRCSKASFSVLSQIYAKMWKAIFTKFFLLLETKRLFHNLFFKRCSKACICANESNQVKNEELFWLSLLLDAGQFFHNLF</sequence>